<dbReference type="Pfam" id="PF04937">
    <property type="entry name" value="DUF659"/>
    <property type="match status" value="1"/>
</dbReference>
<evidence type="ECO:0008006" key="10">
    <source>
        <dbReference type="Google" id="ProtNLM"/>
    </source>
</evidence>
<dbReference type="GO" id="GO:0008270">
    <property type="term" value="F:zinc ion binding"/>
    <property type="evidence" value="ECO:0007669"/>
    <property type="project" value="UniProtKB-KW"/>
</dbReference>
<evidence type="ECO:0000313" key="9">
    <source>
        <dbReference type="Proteomes" id="UP001497644"/>
    </source>
</evidence>
<keyword evidence="3" id="KW-0863">Zinc-finger</keyword>
<comment type="caution">
    <text evidence="8">The sequence shown here is derived from an EMBL/GenBank/DDBJ whole genome shotgun (WGS) entry which is preliminary data.</text>
</comment>
<evidence type="ECO:0000259" key="7">
    <source>
        <dbReference type="Pfam" id="PF05699"/>
    </source>
</evidence>
<gene>
    <name evidence="8" type="ORF">LPLAT_LOCUS4082</name>
</gene>
<feature type="domain" description="HAT C-terminal dimerisation" evidence="7">
    <location>
        <begin position="361"/>
        <end position="427"/>
    </location>
</feature>
<evidence type="ECO:0000256" key="1">
    <source>
        <dbReference type="ARBA" id="ARBA00004123"/>
    </source>
</evidence>
<dbReference type="AlphaFoldDB" id="A0AAV2MVX7"/>
<dbReference type="SUPFAM" id="SSF53098">
    <property type="entry name" value="Ribonuclease H-like"/>
    <property type="match status" value="1"/>
</dbReference>
<dbReference type="InterPro" id="IPR052035">
    <property type="entry name" value="ZnF_BED_domain_contain"/>
</dbReference>
<evidence type="ECO:0000256" key="2">
    <source>
        <dbReference type="ARBA" id="ARBA00022723"/>
    </source>
</evidence>
<dbReference type="GO" id="GO:0046983">
    <property type="term" value="F:protein dimerization activity"/>
    <property type="evidence" value="ECO:0007669"/>
    <property type="project" value="InterPro"/>
</dbReference>
<dbReference type="EMBL" id="CAXIPU020000342">
    <property type="protein sequence ID" value="CAL1671648.1"/>
    <property type="molecule type" value="Genomic_DNA"/>
</dbReference>
<dbReference type="PANTHER" id="PTHR46481">
    <property type="entry name" value="ZINC FINGER BED DOMAIN-CONTAINING PROTEIN 4"/>
    <property type="match status" value="1"/>
</dbReference>
<dbReference type="InterPro" id="IPR012337">
    <property type="entry name" value="RNaseH-like_sf"/>
</dbReference>
<feature type="domain" description="DUF659" evidence="6">
    <location>
        <begin position="12"/>
        <end position="154"/>
    </location>
</feature>
<dbReference type="Pfam" id="PF05699">
    <property type="entry name" value="Dimer_Tnp_hAT"/>
    <property type="match status" value="1"/>
</dbReference>
<dbReference type="GO" id="GO:0005634">
    <property type="term" value="C:nucleus"/>
    <property type="evidence" value="ECO:0007669"/>
    <property type="project" value="UniProtKB-SubCell"/>
</dbReference>
<keyword evidence="4" id="KW-0862">Zinc</keyword>
<keyword evidence="9" id="KW-1185">Reference proteome</keyword>
<evidence type="ECO:0000256" key="5">
    <source>
        <dbReference type="ARBA" id="ARBA00023242"/>
    </source>
</evidence>
<evidence type="ECO:0000256" key="4">
    <source>
        <dbReference type="ARBA" id="ARBA00022833"/>
    </source>
</evidence>
<dbReference type="Proteomes" id="UP001497644">
    <property type="component" value="Unassembled WGS sequence"/>
</dbReference>
<sequence length="440" mass="50187">MINLLRPGYKPPTRHEIANELLDEVYISVRQNIEKDLKGKIVSMAMDGWSNLHVEPIVCISVTDISEGNIHLIDTIDTAENRHTADYLLDLAVTAIKNCQKFGCSVKSFVTDNASNMTKMRNQLSEREDLGMPDIITYGCSAHILNLLGKDIDVPSLKDEVKKIIKYFKYTHFPAAKYKQAGGTSLSLPTDVRWNTLSDCFESYLKNWHILVKVCTENRVAINTEIHAKIQNLDLKNNVENYLFKLQKISSALDKTQNETCTIGEATEIWIDLLQSVEKENFTPFEMDCFKTRFNMAMTPYHYLANLLDHRYRGQKLNQNQVEEALEYAAAYHPEAMSFIILYQAQSSPFRKYLFSTQSINNVNPLSWWCALRSSINDDMFDLSMQLHTAVASSAGIERLFSTFGLVHSKIRNRLGTEKASKLVSIMRTLNSNSLILKND</sequence>
<evidence type="ECO:0000313" key="8">
    <source>
        <dbReference type="EMBL" id="CAL1671648.1"/>
    </source>
</evidence>
<comment type="subcellular location">
    <subcellularLocation>
        <location evidence="1">Nucleus</location>
    </subcellularLocation>
</comment>
<name>A0AAV2MVX7_9HYME</name>
<dbReference type="InterPro" id="IPR008906">
    <property type="entry name" value="HATC_C_dom"/>
</dbReference>
<evidence type="ECO:0000256" key="3">
    <source>
        <dbReference type="ARBA" id="ARBA00022771"/>
    </source>
</evidence>
<keyword evidence="2" id="KW-0479">Metal-binding</keyword>
<dbReference type="InterPro" id="IPR007021">
    <property type="entry name" value="DUF659"/>
</dbReference>
<evidence type="ECO:0000259" key="6">
    <source>
        <dbReference type="Pfam" id="PF04937"/>
    </source>
</evidence>
<keyword evidence="5" id="KW-0539">Nucleus</keyword>
<dbReference type="PANTHER" id="PTHR46481:SF10">
    <property type="entry name" value="ZINC FINGER BED DOMAIN-CONTAINING PROTEIN 39"/>
    <property type="match status" value="1"/>
</dbReference>
<organism evidence="8 9">
    <name type="scientific">Lasius platythorax</name>
    <dbReference type="NCBI Taxonomy" id="488582"/>
    <lineage>
        <taxon>Eukaryota</taxon>
        <taxon>Metazoa</taxon>
        <taxon>Ecdysozoa</taxon>
        <taxon>Arthropoda</taxon>
        <taxon>Hexapoda</taxon>
        <taxon>Insecta</taxon>
        <taxon>Pterygota</taxon>
        <taxon>Neoptera</taxon>
        <taxon>Endopterygota</taxon>
        <taxon>Hymenoptera</taxon>
        <taxon>Apocrita</taxon>
        <taxon>Aculeata</taxon>
        <taxon>Formicoidea</taxon>
        <taxon>Formicidae</taxon>
        <taxon>Formicinae</taxon>
        <taxon>Lasius</taxon>
        <taxon>Lasius</taxon>
    </lineage>
</organism>
<reference evidence="8" key="1">
    <citation type="submission" date="2024-04" db="EMBL/GenBank/DDBJ databases">
        <authorList>
            <consortium name="Molecular Ecology Group"/>
        </authorList>
    </citation>
    <scope>NUCLEOTIDE SEQUENCE</scope>
</reference>
<proteinExistence type="predicted"/>
<protein>
    <recommendedName>
        <fullName evidence="10">Transposase</fullName>
    </recommendedName>
</protein>
<accession>A0AAV2MVX7</accession>